<accession>A0A4S1XLS8</accession>
<comment type="caution">
    <text evidence="3">The sequence shown here is derived from an EMBL/GenBank/DDBJ whole genome shotgun (WGS) entry which is preliminary data.</text>
</comment>
<dbReference type="EMBL" id="SRXT01000001">
    <property type="protein sequence ID" value="TGX56196.1"/>
    <property type="molecule type" value="Genomic_DNA"/>
</dbReference>
<dbReference type="OrthoDB" id="7596571at2"/>
<evidence type="ECO:0000313" key="4">
    <source>
        <dbReference type="Proteomes" id="UP000306147"/>
    </source>
</evidence>
<evidence type="ECO:0000256" key="2">
    <source>
        <dbReference type="SAM" id="SignalP"/>
    </source>
</evidence>
<evidence type="ECO:0000256" key="1">
    <source>
        <dbReference type="SAM" id="MobiDB-lite"/>
    </source>
</evidence>
<keyword evidence="2" id="KW-0732">Signal</keyword>
<name>A0A4S1XLS8_9SPHN</name>
<protein>
    <submittedName>
        <fullName evidence="3">Uncharacterized protein</fullName>
    </submittedName>
</protein>
<sequence length="139" mass="14586">MIRLLPIAGLLLASATAVAAAPVPSQARQCSLDSMSPAEKQALSAGYYKVAREAGQARAEAWVKAQASAFAKKLIAEGVCPPPAATRNDSPASPEPAEGDEPLRNRHGKPCKRIEMENQNVPNLGGAMGWALIPVCKDQ</sequence>
<feature type="chain" id="PRO_5020570014" evidence="2">
    <location>
        <begin position="20"/>
        <end position="139"/>
    </location>
</feature>
<organism evidence="3 4">
    <name type="scientific">Sphingomonas gei</name>
    <dbReference type="NCBI Taxonomy" id="1395960"/>
    <lineage>
        <taxon>Bacteria</taxon>
        <taxon>Pseudomonadati</taxon>
        <taxon>Pseudomonadota</taxon>
        <taxon>Alphaproteobacteria</taxon>
        <taxon>Sphingomonadales</taxon>
        <taxon>Sphingomonadaceae</taxon>
        <taxon>Sphingomonas</taxon>
    </lineage>
</organism>
<dbReference type="RefSeq" id="WP_135962395.1">
    <property type="nucleotide sequence ID" value="NZ_SRXT01000001.1"/>
</dbReference>
<dbReference type="AlphaFoldDB" id="A0A4S1XLS8"/>
<evidence type="ECO:0000313" key="3">
    <source>
        <dbReference type="EMBL" id="TGX56196.1"/>
    </source>
</evidence>
<gene>
    <name evidence="3" type="ORF">E5A73_03635</name>
</gene>
<feature type="region of interest" description="Disordered" evidence="1">
    <location>
        <begin position="81"/>
        <end position="108"/>
    </location>
</feature>
<dbReference type="Proteomes" id="UP000306147">
    <property type="component" value="Unassembled WGS sequence"/>
</dbReference>
<proteinExistence type="predicted"/>
<feature type="signal peptide" evidence="2">
    <location>
        <begin position="1"/>
        <end position="19"/>
    </location>
</feature>
<reference evidence="3 4" key="1">
    <citation type="submission" date="2019-04" db="EMBL/GenBank/DDBJ databases">
        <title>Sphingomonas psychrotolerans sp. nov., isolated from soil in the Tianshan Mountains, Xinjiang, China.</title>
        <authorList>
            <person name="Luo Y."/>
            <person name="Sheng H."/>
        </authorList>
    </citation>
    <scope>NUCLEOTIDE SEQUENCE [LARGE SCALE GENOMIC DNA]</scope>
    <source>
        <strain evidence="3 4">ZFGT-11</strain>
    </source>
</reference>
<keyword evidence="4" id="KW-1185">Reference proteome</keyword>